<name>K9U726_CHRTP</name>
<keyword evidence="3" id="KW-1185">Reference proteome</keyword>
<dbReference type="OrthoDB" id="448481at2"/>
<dbReference type="AlphaFoldDB" id="K9U726"/>
<feature type="domain" description="NACHT conflict system C-terminal helical" evidence="1">
    <location>
        <begin position="335"/>
        <end position="381"/>
    </location>
</feature>
<dbReference type="InParanoid" id="K9U726"/>
<dbReference type="KEGG" id="cthe:Chro_5559"/>
<evidence type="ECO:0000313" key="3">
    <source>
        <dbReference type="Proteomes" id="UP000010384"/>
    </source>
</evidence>
<reference evidence="2 3" key="1">
    <citation type="submission" date="2012-06" db="EMBL/GenBank/DDBJ databases">
        <title>Finished chromosome of genome of Chroococcidiopsis thermalis PCC 7203.</title>
        <authorList>
            <consortium name="US DOE Joint Genome Institute"/>
            <person name="Gugger M."/>
            <person name="Coursin T."/>
            <person name="Rippka R."/>
            <person name="Tandeau De Marsac N."/>
            <person name="Huntemann M."/>
            <person name="Wei C.-L."/>
            <person name="Han J."/>
            <person name="Detter J.C."/>
            <person name="Han C."/>
            <person name="Tapia R."/>
            <person name="Davenport K."/>
            <person name="Daligault H."/>
            <person name="Erkkila T."/>
            <person name="Gu W."/>
            <person name="Munk A.C.C."/>
            <person name="Teshima H."/>
            <person name="Xu Y."/>
            <person name="Chain P."/>
            <person name="Chen A."/>
            <person name="Krypides N."/>
            <person name="Mavromatis K."/>
            <person name="Markowitz V."/>
            <person name="Szeto E."/>
            <person name="Ivanova N."/>
            <person name="Mikhailova N."/>
            <person name="Ovchinnikova G."/>
            <person name="Pagani I."/>
            <person name="Pati A."/>
            <person name="Goodwin L."/>
            <person name="Peters L."/>
            <person name="Pitluck S."/>
            <person name="Woyke T."/>
            <person name="Kerfeld C."/>
        </authorList>
    </citation>
    <scope>NUCLEOTIDE SEQUENCE [LARGE SCALE GENOMIC DNA]</scope>
    <source>
        <strain evidence="2 3">PCC 7203</strain>
    </source>
</reference>
<dbReference type="Proteomes" id="UP000010384">
    <property type="component" value="Chromosome"/>
</dbReference>
<proteinExistence type="predicted"/>
<organism evidence="2 3">
    <name type="scientific">Chroococcidiopsis thermalis (strain PCC 7203)</name>
    <dbReference type="NCBI Taxonomy" id="251229"/>
    <lineage>
        <taxon>Bacteria</taxon>
        <taxon>Bacillati</taxon>
        <taxon>Cyanobacteriota</taxon>
        <taxon>Cyanophyceae</taxon>
        <taxon>Chroococcidiopsidales</taxon>
        <taxon>Chroococcidiopsidaceae</taxon>
        <taxon>Chroococcidiopsis</taxon>
    </lineage>
</organism>
<dbReference type="STRING" id="251229.Chro_5559"/>
<gene>
    <name evidence="2" type="ORF">Chro_5559</name>
</gene>
<dbReference type="EMBL" id="CP003597">
    <property type="protein sequence ID" value="AFY90917.1"/>
    <property type="molecule type" value="Genomic_DNA"/>
</dbReference>
<dbReference type="Pfam" id="PF22727">
    <property type="entry name" value="NCH2"/>
    <property type="match status" value="1"/>
</dbReference>
<evidence type="ECO:0000259" key="1">
    <source>
        <dbReference type="Pfam" id="PF22727"/>
    </source>
</evidence>
<accession>K9U726</accession>
<dbReference type="InterPro" id="IPR054501">
    <property type="entry name" value="NCH2"/>
</dbReference>
<sequence length="393" mass="45524">MNSIDSALVDRFPQPMETEGIKLDNRKGVKFSGKWVQVENLQKNDSKQLDRVVNFSLKHEEKEIVNELSNDPLLNLLCLLVEAGREIPDDRCQLYREGLEILLNQWDEAYHIPGDRFYKNLSVQHKQDLLSKIALATFETGGKFSKQDIEKSITEYICNLPKAPTSPELLQLTTEALLKSIQYQHQLFVESAPEVYSFSDSRFHEYFIAREIADPSHPQRAEQALRNLAARISEPRWHEVFVFVVGMLRNADYFLSLMKQQADAIAGVDPELSRFLFWLERKSHHLSKPQFKPAAFRAFYLEFILDLKSDSLQDDRTDRHLHLSDIDASSYELINFPFTCQQKAILKQYYDVNQLILDCLRQAQYMTRSLRTEIEETLLVPSYLSCPIGTAIA</sequence>
<dbReference type="RefSeq" id="WP_015157454.1">
    <property type="nucleotide sequence ID" value="NC_019695.1"/>
</dbReference>
<evidence type="ECO:0000313" key="2">
    <source>
        <dbReference type="EMBL" id="AFY90917.1"/>
    </source>
</evidence>
<protein>
    <recommendedName>
        <fullName evidence="1">NACHT conflict system C-terminal helical domain-containing protein</fullName>
    </recommendedName>
</protein>
<dbReference type="eggNOG" id="COG5635">
    <property type="taxonomic scope" value="Bacteria"/>
</dbReference>
<dbReference type="HOGENOM" id="CLU_701501_0_0_3"/>